<evidence type="ECO:0000313" key="14">
    <source>
        <dbReference type="Proteomes" id="UP000472261"/>
    </source>
</evidence>
<keyword evidence="14" id="KW-1185">Reference proteome</keyword>
<dbReference type="GO" id="GO:0005615">
    <property type="term" value="C:extracellular space"/>
    <property type="evidence" value="ECO:0007669"/>
    <property type="project" value="TreeGrafter"/>
</dbReference>
<dbReference type="FunFam" id="4.10.760.10:FF:000003">
    <property type="entry name" value="Agouti-related peptide 2"/>
    <property type="match status" value="1"/>
</dbReference>
<dbReference type="GO" id="GO:0005184">
    <property type="term" value="F:neuropeptide hormone activity"/>
    <property type="evidence" value="ECO:0007669"/>
    <property type="project" value="TreeGrafter"/>
</dbReference>
<evidence type="ECO:0000259" key="12">
    <source>
        <dbReference type="PROSITE" id="PS51150"/>
    </source>
</evidence>
<evidence type="ECO:0000256" key="6">
    <source>
        <dbReference type="ARBA" id="ARBA00023157"/>
    </source>
</evidence>
<keyword evidence="4" id="KW-0960">Knottin</keyword>
<organism evidence="13 14">
    <name type="scientific">Phasianus colchicus</name>
    <name type="common">Common pheasant</name>
    <dbReference type="NCBI Taxonomy" id="9054"/>
    <lineage>
        <taxon>Eukaryota</taxon>
        <taxon>Metazoa</taxon>
        <taxon>Chordata</taxon>
        <taxon>Craniata</taxon>
        <taxon>Vertebrata</taxon>
        <taxon>Euteleostomi</taxon>
        <taxon>Archelosauria</taxon>
        <taxon>Archosauria</taxon>
        <taxon>Dinosauria</taxon>
        <taxon>Saurischia</taxon>
        <taxon>Theropoda</taxon>
        <taxon>Coelurosauria</taxon>
        <taxon>Aves</taxon>
        <taxon>Neognathae</taxon>
        <taxon>Galloanserae</taxon>
        <taxon>Galliformes</taxon>
        <taxon>Phasianidae</taxon>
        <taxon>Phasianinae</taxon>
        <taxon>Phasianus</taxon>
    </lineage>
</organism>
<keyword evidence="2" id="KW-0964">Secreted</keyword>
<evidence type="ECO:0000256" key="1">
    <source>
        <dbReference type="ARBA" id="ARBA00004613"/>
    </source>
</evidence>
<keyword evidence="6 11" id="KW-1015">Disulfide bond</keyword>
<dbReference type="Proteomes" id="UP000472261">
    <property type="component" value="Unplaced"/>
</dbReference>
<evidence type="ECO:0000256" key="9">
    <source>
        <dbReference type="ARBA" id="ARBA00065157"/>
    </source>
</evidence>
<dbReference type="PANTHER" id="PTHR16551:SF4">
    <property type="entry name" value="AGOUTI-RELATED PROTEIN"/>
    <property type="match status" value="1"/>
</dbReference>
<dbReference type="SMART" id="SM00792">
    <property type="entry name" value="Agouti"/>
    <property type="match status" value="1"/>
</dbReference>
<dbReference type="SUPFAM" id="SSF57055">
    <property type="entry name" value="Agouti-related protein"/>
    <property type="match status" value="1"/>
</dbReference>
<dbReference type="GO" id="GO:0007218">
    <property type="term" value="P:neuropeptide signaling pathway"/>
    <property type="evidence" value="ECO:0007669"/>
    <property type="project" value="TreeGrafter"/>
</dbReference>
<comment type="function">
    <text evidence="8">Plays a role in weight homeostasis. Involved in the control of feeding behavior through the central melanocortin system. Acts as alpha melanocyte-stimulating hormone antagonist by inhibiting cAMP production mediated by stimulation of melanocortin receptors within the hypothalamus and adrenal gland. Has very low activity with MC5R. Is an inverse agonist for MC3R and MC4R being able to suppress their constitutive activity. It promotes MC3R and MC4R endocytosis in an arrestin-dependent manner.</text>
</comment>
<proteinExistence type="predicted"/>
<protein>
    <recommendedName>
        <fullName evidence="10">Agouti-related protein</fullName>
    </recommendedName>
</protein>
<reference evidence="13" key="2">
    <citation type="submission" date="2025-09" db="UniProtKB">
        <authorList>
            <consortium name="Ensembl"/>
        </authorList>
    </citation>
    <scope>IDENTIFICATION</scope>
</reference>
<dbReference type="GO" id="GO:0008343">
    <property type="term" value="P:adult feeding behavior"/>
    <property type="evidence" value="ECO:0007669"/>
    <property type="project" value="TreeGrafter"/>
</dbReference>
<evidence type="ECO:0000256" key="3">
    <source>
        <dbReference type="ARBA" id="ARBA00022729"/>
    </source>
</evidence>
<dbReference type="InterPro" id="IPR036836">
    <property type="entry name" value="Agouti_dom_sf"/>
</dbReference>
<dbReference type="PANTHER" id="PTHR16551">
    <property type="entry name" value="AGOUTI RELATED"/>
    <property type="match status" value="1"/>
</dbReference>
<dbReference type="Gene3D" id="4.10.760.10">
    <property type="entry name" value="Agouti domain"/>
    <property type="match status" value="1"/>
</dbReference>
<dbReference type="PROSITE" id="PS51150">
    <property type="entry name" value="AGOUTI_2"/>
    <property type="match status" value="1"/>
</dbReference>
<evidence type="ECO:0000313" key="13">
    <source>
        <dbReference type="Ensembl" id="ENSPCLP00000022828.1"/>
    </source>
</evidence>
<feature type="disulfide bond" evidence="11">
    <location>
        <begin position="179"/>
        <end position="194"/>
    </location>
</feature>
<evidence type="ECO:0000256" key="11">
    <source>
        <dbReference type="PROSITE-ProRule" id="PRU00494"/>
    </source>
</evidence>
<sequence>MPRTVQEASGCNRRKLLPSAHHAPAHSVAYLSVRLAAKHLWGASQRRQPRAGVQEGTRAGSTAGRGAGLMTMLNALLLCYGLLQGIQAILSSDLSHSPLQKMSSGLEEADRARYPSLLRKAKELSVELAGAIPRMDLDQMEVQEGDGNLLQKSSVLEPQALSTALQAAGREERSSPRRCVRLLESCLGHQIPCCDPCATCYCRFFNAFCYCRKISTTFPCGKN</sequence>
<dbReference type="GO" id="GO:0009755">
    <property type="term" value="P:hormone-mediated signaling pathway"/>
    <property type="evidence" value="ECO:0007669"/>
    <property type="project" value="InterPro"/>
</dbReference>
<dbReference type="GO" id="GO:2000253">
    <property type="term" value="P:positive regulation of feeding behavior"/>
    <property type="evidence" value="ECO:0007669"/>
    <property type="project" value="TreeGrafter"/>
</dbReference>
<dbReference type="InterPro" id="IPR027300">
    <property type="entry name" value="Agouti_dom"/>
</dbReference>
<evidence type="ECO:0000256" key="2">
    <source>
        <dbReference type="ARBA" id="ARBA00022525"/>
    </source>
</evidence>
<name>A0A669QWV8_PHACC</name>
<comment type="subunit">
    <text evidence="9">Interacts with melanocortin receptors MC3R, MC4R and MC5R.</text>
</comment>
<dbReference type="Ensembl" id="ENSPCLT00000031622.1">
    <property type="protein sequence ID" value="ENSPCLP00000022828.1"/>
    <property type="gene ID" value="ENSPCLG00000020076.1"/>
</dbReference>
<feature type="disulfide bond" evidence="11">
    <location>
        <begin position="193"/>
        <end position="211"/>
    </location>
</feature>
<dbReference type="InterPro" id="IPR007733">
    <property type="entry name" value="Agouti"/>
</dbReference>
<dbReference type="GO" id="GO:0005796">
    <property type="term" value="C:Golgi lumen"/>
    <property type="evidence" value="ECO:0007669"/>
    <property type="project" value="UniProtKB-SubCell"/>
</dbReference>
<keyword evidence="5" id="KW-0333">Golgi apparatus</keyword>
<reference evidence="13" key="1">
    <citation type="submission" date="2025-08" db="UniProtKB">
        <authorList>
            <consortium name="Ensembl"/>
        </authorList>
    </citation>
    <scope>IDENTIFICATION</scope>
</reference>
<feature type="disulfide bond" evidence="11">
    <location>
        <begin position="186"/>
        <end position="200"/>
    </location>
</feature>
<evidence type="ECO:0000256" key="10">
    <source>
        <dbReference type="ARBA" id="ARBA00068128"/>
    </source>
</evidence>
<keyword evidence="3" id="KW-0732">Signal</keyword>
<feature type="disulfide bond" evidence="11">
    <location>
        <begin position="202"/>
        <end position="209"/>
    </location>
</feature>
<evidence type="ECO:0000256" key="4">
    <source>
        <dbReference type="ARBA" id="ARBA00022854"/>
    </source>
</evidence>
<dbReference type="OMA" id="YLWGAPR"/>
<comment type="caution">
    <text evidence="11">Lacks conserved residue(s) required for the propagation of feature annotation.</text>
</comment>
<dbReference type="GO" id="GO:0070996">
    <property type="term" value="F:type 1 melanocortin receptor binding"/>
    <property type="evidence" value="ECO:0007669"/>
    <property type="project" value="TreeGrafter"/>
</dbReference>
<feature type="domain" description="Agouti" evidence="12">
    <location>
        <begin position="179"/>
        <end position="220"/>
    </location>
</feature>
<evidence type="ECO:0000256" key="5">
    <source>
        <dbReference type="ARBA" id="ARBA00023034"/>
    </source>
</evidence>
<evidence type="ECO:0000256" key="8">
    <source>
        <dbReference type="ARBA" id="ARBA00056588"/>
    </source>
</evidence>
<comment type="subcellular location">
    <subcellularLocation>
        <location evidence="7">Golgi apparatus lumen</location>
    </subcellularLocation>
    <subcellularLocation>
        <location evidence="1">Secreted</location>
    </subcellularLocation>
</comment>
<evidence type="ECO:0000256" key="7">
    <source>
        <dbReference type="ARBA" id="ARBA00023769"/>
    </source>
</evidence>
<dbReference type="AlphaFoldDB" id="A0A669QWV8"/>
<dbReference type="PROSITE" id="PS60024">
    <property type="entry name" value="AGOUTI_1"/>
    <property type="match status" value="1"/>
</dbReference>
<dbReference type="Pfam" id="PF05039">
    <property type="entry name" value="Agouti"/>
    <property type="match status" value="1"/>
</dbReference>
<accession>A0A669QWV8</accession>